<keyword evidence="2" id="KW-1185">Reference proteome</keyword>
<evidence type="ECO:0000313" key="1">
    <source>
        <dbReference type="EMBL" id="MCC9063921.1"/>
    </source>
</evidence>
<accession>A0ABS8MEJ0</accession>
<dbReference type="Proteomes" id="UP001430679">
    <property type="component" value="Unassembled WGS sequence"/>
</dbReference>
<sequence>MVKNYTNFLQIVLFFVFLSVLPSKIYAQCAGDDAQKIICDIQNSANQNISLFSLLGGSPTAGGKWTDDNNFRGLDSITGNLNAQLIKEGGVYHYTYTAPDVAGCTDNTATITLTIGAYVGVGSKATVCSLAGSFNLFTAFDSTVMGPHENGIWRDAAGAILGSPSINIRYITTPTETRQFTYEVPLVPDCPSTPLITTVYVTIVRTPEEGNPQELTLCGTTDLDSYTNYDMFESLKDEDPGGVWKGPDIISRSDHNINLKELFDKYGAGDLNYTYTVLAVPNQNICTDRTAFVTITLEKRIDFTGTTLVVLKDICESEMATATYSAKITEGPDGIPDGEYKITFNVAGPTGGSETVTVNFLNGVVNFPIKSAYFQKVGKFTVNITSIIPTVGPKKCVTIFSPFSYDINISPLPRLDNAVITASAVCQNDIATIQISNATLLTDGKYRIVYKINGDNVATAQTATITAVGGKASFEIPGSLNAKSGLSVITITNITNITNPTPQCSNTANVIGNLTINPLPVVTNVKVLVNDDCLNGVFTASVSGLGTLTKVKLSYVLLDNNTSTAQTVDLTVVNGNASFVIPSALLANTGSTVISATYLTNDITGCGSILTNILDSFLVNPIPLAPVAVNPPDFCKVDRATIANLTPRGPQYKWYNSAALTTPLADTYLLKSEDLYVTETSAANCTSPASMISVVVKDTSAPTLNPDGQNFCGLKNPAISDLSKATNVPSTVSWYDAQNNGNLLASTTLLVDKATYYGYDLSSVTDCISDSVLEVTVSLTECDPAEYAFFIPDGFSPNGDNVNDTFRIPDIEYLYPDYTLEIFNRYGNVMFKGNANKPNWDGRNSEAAGFGDGIAPNGVYFYIVNFNKDSRKAQQGRLYLNR</sequence>
<organism evidence="1 2">
    <name type="scientific">Flavobacterium piscisymbiosum</name>
    <dbReference type="NCBI Taxonomy" id="2893753"/>
    <lineage>
        <taxon>Bacteria</taxon>
        <taxon>Pseudomonadati</taxon>
        <taxon>Bacteroidota</taxon>
        <taxon>Flavobacteriia</taxon>
        <taxon>Flavobacteriales</taxon>
        <taxon>Flavobacteriaceae</taxon>
        <taxon>Flavobacterium</taxon>
    </lineage>
</organism>
<name>A0ABS8MEJ0_9FLAO</name>
<dbReference type="InterPro" id="IPR026341">
    <property type="entry name" value="T9SS_type_B"/>
</dbReference>
<dbReference type="NCBIfam" id="TIGR04131">
    <property type="entry name" value="Bac_Flav_CTERM"/>
    <property type="match status" value="1"/>
</dbReference>
<protein>
    <submittedName>
        <fullName evidence="1">Gliding motility-associated C-terminal domain-containing protein</fullName>
    </submittedName>
</protein>
<dbReference type="RefSeq" id="WP_230036456.1">
    <property type="nucleotide sequence ID" value="NZ_JAJJMM010000001.1"/>
</dbReference>
<dbReference type="Pfam" id="PF13585">
    <property type="entry name" value="CHU_C"/>
    <property type="match status" value="1"/>
</dbReference>
<reference evidence="1" key="1">
    <citation type="submission" date="2021-11" db="EMBL/GenBank/DDBJ databases">
        <title>Description of novel Flavobacterium species.</title>
        <authorList>
            <person name="Saticioglu I.B."/>
            <person name="Ay H."/>
            <person name="Altun S."/>
            <person name="Duman M."/>
        </authorList>
    </citation>
    <scope>NUCLEOTIDE SEQUENCE</scope>
    <source>
        <strain evidence="1">F-30</strain>
    </source>
</reference>
<gene>
    <name evidence="1" type="ORF">LNP81_13065</name>
</gene>
<dbReference type="EMBL" id="JAJJMM010000001">
    <property type="protein sequence ID" value="MCC9063921.1"/>
    <property type="molecule type" value="Genomic_DNA"/>
</dbReference>
<comment type="caution">
    <text evidence="1">The sequence shown here is derived from an EMBL/GenBank/DDBJ whole genome shotgun (WGS) entry which is preliminary data.</text>
</comment>
<evidence type="ECO:0000313" key="2">
    <source>
        <dbReference type="Proteomes" id="UP001430679"/>
    </source>
</evidence>
<proteinExistence type="predicted"/>